<protein>
    <submittedName>
        <fullName evidence="1">Uncharacterized protein</fullName>
    </submittedName>
</protein>
<sequence>MVDAAKADIIGPSVTAKRPDRLLGQILLIVQNKFHIRGLCAGFQCGNERIGDLTGLFLVVPIGQITVDGVHSHAGIFHSFQMSEDLPADGVLRMEEPIGKLRIVLKQGMLPGGAKATAVTAVGQNGRSAAVSGRAARGVADIHAVAHQLADQLDVGGLGAACACGRELEVRLCELDILDRFAADDILFQIGFIHGDLVEVALLRLHLLKGRHDQRLLGRAYRQAHATA</sequence>
<accession>A0A645EX34</accession>
<dbReference type="AlphaFoldDB" id="A0A645EX34"/>
<reference evidence="1" key="1">
    <citation type="submission" date="2019-08" db="EMBL/GenBank/DDBJ databases">
        <authorList>
            <person name="Kucharzyk K."/>
            <person name="Murdoch R.W."/>
            <person name="Higgins S."/>
            <person name="Loffler F."/>
        </authorList>
    </citation>
    <scope>NUCLEOTIDE SEQUENCE</scope>
</reference>
<proteinExistence type="predicted"/>
<organism evidence="1">
    <name type="scientific">bioreactor metagenome</name>
    <dbReference type="NCBI Taxonomy" id="1076179"/>
    <lineage>
        <taxon>unclassified sequences</taxon>
        <taxon>metagenomes</taxon>
        <taxon>ecological metagenomes</taxon>
    </lineage>
</organism>
<comment type="caution">
    <text evidence="1">The sequence shown here is derived from an EMBL/GenBank/DDBJ whole genome shotgun (WGS) entry which is preliminary data.</text>
</comment>
<name>A0A645EX34_9ZZZZ</name>
<evidence type="ECO:0000313" key="1">
    <source>
        <dbReference type="EMBL" id="MPN06581.1"/>
    </source>
</evidence>
<gene>
    <name evidence="1" type="ORF">SDC9_153837</name>
</gene>
<dbReference type="EMBL" id="VSSQ01052508">
    <property type="protein sequence ID" value="MPN06581.1"/>
    <property type="molecule type" value="Genomic_DNA"/>
</dbReference>